<dbReference type="Gene3D" id="3.40.50.150">
    <property type="entry name" value="Vaccinia Virus protein VP39"/>
    <property type="match status" value="1"/>
</dbReference>
<evidence type="ECO:0000313" key="4">
    <source>
        <dbReference type="Proteomes" id="UP000248039"/>
    </source>
</evidence>
<accession>A0A2V4P4J5</accession>
<comment type="caution">
    <text evidence="3">The sequence shown here is derived from an EMBL/GenBank/DDBJ whole genome shotgun (WGS) entry which is preliminary data.</text>
</comment>
<gene>
    <name evidence="3" type="ORF">C7C46_07515</name>
</gene>
<dbReference type="NCBIfam" id="NF041943">
    <property type="entry name" value="GPPMT_Stmyces"/>
    <property type="match status" value="1"/>
</dbReference>
<sequence>MTTTAPNPAQVLRTAFQKSVANYWNTNQEDPVNLRLGEVDGLYHHHYGLGEYDPSVLAGPEETRPQRMINEMHRLETAQAEVLLSQLGAVGPQHKLLDAGSGRGGTSIMANARFGCEIDGVSISEYQVGFANEQAQLRGVSDKVRFHFRNMLDTGLETGSRKAIWTNETTMYVDLYEAFAEFSRLLEFGGRYVCITGCYNDVTGLRSKAVSQIDQHYICNIHARSEYFKAMAANNLVPISVVDLTADTIPYWELRAQSSVATGIEEPFLTAYKEGSFHYLMIVADKA</sequence>
<evidence type="ECO:0000259" key="2">
    <source>
        <dbReference type="Pfam" id="PF08241"/>
    </source>
</evidence>
<dbReference type="CDD" id="cd02440">
    <property type="entry name" value="AdoMet_MTases"/>
    <property type="match status" value="1"/>
</dbReference>
<keyword evidence="4" id="KW-1185">Reference proteome</keyword>
<dbReference type="RefSeq" id="WP_110667043.1">
    <property type="nucleotide sequence ID" value="NZ_PYBW01000024.1"/>
</dbReference>
<name>A0A2V4P4J5_9ACTN</name>
<dbReference type="PANTHER" id="PTHR44068">
    <property type="entry name" value="ZGC:194242"/>
    <property type="match status" value="1"/>
</dbReference>
<dbReference type="GO" id="GO:1904047">
    <property type="term" value="F:S-adenosyl-L-methionine binding"/>
    <property type="evidence" value="ECO:0007669"/>
    <property type="project" value="InterPro"/>
</dbReference>
<proteinExistence type="predicted"/>
<keyword evidence="3" id="KW-0489">Methyltransferase</keyword>
<evidence type="ECO:0000256" key="1">
    <source>
        <dbReference type="ARBA" id="ARBA00022679"/>
    </source>
</evidence>
<dbReference type="EMBL" id="PYBW01000024">
    <property type="protein sequence ID" value="PYC84743.1"/>
    <property type="molecule type" value="Genomic_DNA"/>
</dbReference>
<dbReference type="GO" id="GO:0000287">
    <property type="term" value="F:magnesium ion binding"/>
    <property type="evidence" value="ECO:0007669"/>
    <property type="project" value="InterPro"/>
</dbReference>
<dbReference type="Pfam" id="PF08241">
    <property type="entry name" value="Methyltransf_11"/>
    <property type="match status" value="1"/>
</dbReference>
<feature type="domain" description="Methyltransferase type 11" evidence="2">
    <location>
        <begin position="97"/>
        <end position="194"/>
    </location>
</feature>
<dbReference type="PANTHER" id="PTHR44068:SF11">
    <property type="entry name" value="GERANYL DIPHOSPHATE 2-C-METHYLTRANSFERASE"/>
    <property type="match status" value="1"/>
</dbReference>
<dbReference type="InterPro" id="IPR029063">
    <property type="entry name" value="SAM-dependent_MTases_sf"/>
</dbReference>
<keyword evidence="1 3" id="KW-0808">Transferase</keyword>
<evidence type="ECO:0000313" key="3">
    <source>
        <dbReference type="EMBL" id="PYC84743.1"/>
    </source>
</evidence>
<reference evidence="3 4" key="1">
    <citation type="submission" date="2018-03" db="EMBL/GenBank/DDBJ databases">
        <title>Bioinformatic expansion and discovery of thiopeptide antibiotics.</title>
        <authorList>
            <person name="Schwalen C.J."/>
            <person name="Hudson G.A."/>
            <person name="Mitchell D.A."/>
        </authorList>
    </citation>
    <scope>NUCLEOTIDE SEQUENCE [LARGE SCALE GENOMIC DNA]</scope>
    <source>
        <strain evidence="3 4">ATCC 21389</strain>
    </source>
</reference>
<dbReference type="OrthoDB" id="3279989at2"/>
<dbReference type="InterPro" id="IPR050447">
    <property type="entry name" value="Erg6_SMT_methyltransf"/>
</dbReference>
<dbReference type="InterPro" id="IPR049645">
    <property type="entry name" value="GPPMT_Stmyces"/>
</dbReference>
<dbReference type="GO" id="GO:0032259">
    <property type="term" value="P:methylation"/>
    <property type="evidence" value="ECO:0007669"/>
    <property type="project" value="UniProtKB-KW"/>
</dbReference>
<protein>
    <submittedName>
        <fullName evidence="3">SAM-dependent methyltransferase</fullName>
    </submittedName>
</protein>
<organism evidence="3 4">
    <name type="scientific">Streptomyces tateyamensis</name>
    <dbReference type="NCBI Taxonomy" id="565073"/>
    <lineage>
        <taxon>Bacteria</taxon>
        <taxon>Bacillati</taxon>
        <taxon>Actinomycetota</taxon>
        <taxon>Actinomycetes</taxon>
        <taxon>Kitasatosporales</taxon>
        <taxon>Streptomycetaceae</taxon>
        <taxon>Streptomyces</taxon>
    </lineage>
</organism>
<dbReference type="SUPFAM" id="SSF53335">
    <property type="entry name" value="S-adenosyl-L-methionine-dependent methyltransferases"/>
    <property type="match status" value="1"/>
</dbReference>
<dbReference type="Proteomes" id="UP000248039">
    <property type="component" value="Unassembled WGS sequence"/>
</dbReference>
<dbReference type="GO" id="GO:0008757">
    <property type="term" value="F:S-adenosylmethionine-dependent methyltransferase activity"/>
    <property type="evidence" value="ECO:0007669"/>
    <property type="project" value="InterPro"/>
</dbReference>
<dbReference type="AlphaFoldDB" id="A0A2V4P4J5"/>
<dbReference type="InterPro" id="IPR013216">
    <property type="entry name" value="Methyltransf_11"/>
</dbReference>